<keyword evidence="7" id="KW-0805">Transcription regulation</keyword>
<dbReference type="GO" id="GO:0006325">
    <property type="term" value="P:chromatin organization"/>
    <property type="evidence" value="ECO:0007669"/>
    <property type="project" value="UniProtKB-KW"/>
</dbReference>
<dbReference type="InterPro" id="IPR021998">
    <property type="entry name" value="Alfin_N"/>
</dbReference>
<feature type="region of interest" description="Disordered" evidence="11">
    <location>
        <begin position="132"/>
        <end position="168"/>
    </location>
</feature>
<dbReference type="InterPro" id="IPR044104">
    <property type="entry name" value="PHD_AL_plant"/>
</dbReference>
<proteinExistence type="inferred from homology"/>
<dbReference type="InterPro" id="IPR011011">
    <property type="entry name" value="Znf_FYVE_PHD"/>
</dbReference>
<evidence type="ECO:0000313" key="13">
    <source>
        <dbReference type="EMBL" id="CAD9212506.1"/>
    </source>
</evidence>
<dbReference type="InterPro" id="IPR019786">
    <property type="entry name" value="Zinc_finger_PHD-type_CS"/>
</dbReference>
<feature type="domain" description="PHD-type" evidence="12">
    <location>
        <begin position="195"/>
        <end position="247"/>
    </location>
</feature>
<evidence type="ECO:0000256" key="5">
    <source>
        <dbReference type="ARBA" id="ARBA00022833"/>
    </source>
</evidence>
<evidence type="ECO:0000256" key="4">
    <source>
        <dbReference type="ARBA" id="ARBA00022771"/>
    </source>
</evidence>
<dbReference type="SUPFAM" id="SSF57903">
    <property type="entry name" value="FYVE/PHD zinc finger"/>
    <property type="match status" value="1"/>
</dbReference>
<dbReference type="InterPro" id="IPR001965">
    <property type="entry name" value="Znf_PHD"/>
</dbReference>
<dbReference type="InterPro" id="IPR013083">
    <property type="entry name" value="Znf_RING/FYVE/PHD"/>
</dbReference>
<dbReference type="GO" id="GO:0006355">
    <property type="term" value="P:regulation of DNA-templated transcription"/>
    <property type="evidence" value="ECO:0007669"/>
    <property type="project" value="InterPro"/>
</dbReference>
<dbReference type="EMBL" id="HBGG01028563">
    <property type="protein sequence ID" value="CAD9212506.1"/>
    <property type="molecule type" value="Transcribed_RNA"/>
</dbReference>
<organism evidence="13">
    <name type="scientific">Tetraselmis chuii</name>
    <dbReference type="NCBI Taxonomy" id="63592"/>
    <lineage>
        <taxon>Eukaryota</taxon>
        <taxon>Viridiplantae</taxon>
        <taxon>Chlorophyta</taxon>
        <taxon>core chlorophytes</taxon>
        <taxon>Chlorodendrophyceae</taxon>
        <taxon>Chlorodendrales</taxon>
        <taxon>Chlorodendraceae</taxon>
        <taxon>Tetraselmis</taxon>
    </lineage>
</organism>
<evidence type="ECO:0000256" key="7">
    <source>
        <dbReference type="ARBA" id="ARBA00023015"/>
    </source>
</evidence>
<accession>A0A7S1SYM6</accession>
<dbReference type="PROSITE" id="PS50016">
    <property type="entry name" value="ZF_PHD_2"/>
    <property type="match status" value="1"/>
</dbReference>
<comment type="similarity">
    <text evidence="2">Belongs to the Alfin family.</text>
</comment>
<dbReference type="Pfam" id="PF12165">
    <property type="entry name" value="Alfin"/>
    <property type="match status" value="1"/>
</dbReference>
<dbReference type="InterPro" id="IPR019787">
    <property type="entry name" value="Znf_PHD-finger"/>
</dbReference>
<dbReference type="GO" id="GO:0005634">
    <property type="term" value="C:nucleus"/>
    <property type="evidence" value="ECO:0007669"/>
    <property type="project" value="UniProtKB-SubCell"/>
</dbReference>
<keyword evidence="6" id="KW-0156">Chromatin regulator</keyword>
<dbReference type="GO" id="GO:0042393">
    <property type="term" value="F:histone binding"/>
    <property type="evidence" value="ECO:0007669"/>
    <property type="project" value="InterPro"/>
</dbReference>
<evidence type="ECO:0000256" key="1">
    <source>
        <dbReference type="ARBA" id="ARBA00004123"/>
    </source>
</evidence>
<gene>
    <name evidence="13" type="ORF">TCHU04912_LOCUS14745</name>
</gene>
<keyword evidence="3" id="KW-0479">Metal-binding</keyword>
<reference evidence="13" key="1">
    <citation type="submission" date="2021-01" db="EMBL/GenBank/DDBJ databases">
        <authorList>
            <person name="Corre E."/>
            <person name="Pelletier E."/>
            <person name="Niang G."/>
            <person name="Scheremetjew M."/>
            <person name="Finn R."/>
            <person name="Kale V."/>
            <person name="Holt S."/>
            <person name="Cochrane G."/>
            <person name="Meng A."/>
            <person name="Brown T."/>
            <person name="Cohen L."/>
        </authorList>
    </citation>
    <scope>NUCLEOTIDE SEQUENCE</scope>
    <source>
        <strain evidence="13">PLY429</strain>
    </source>
</reference>
<keyword evidence="4 10" id="KW-0863">Zinc-finger</keyword>
<dbReference type="PANTHER" id="PTHR12321:SF98">
    <property type="entry name" value="PHD FINGER PROTEIN ALFIN-LIKE 5"/>
    <property type="match status" value="1"/>
</dbReference>
<dbReference type="PANTHER" id="PTHR12321">
    <property type="entry name" value="CPG BINDING PROTEIN"/>
    <property type="match status" value="1"/>
</dbReference>
<protein>
    <recommendedName>
        <fullName evidence="12">PHD-type domain-containing protein</fullName>
    </recommendedName>
</protein>
<keyword evidence="5" id="KW-0862">Zinc</keyword>
<comment type="subcellular location">
    <subcellularLocation>
        <location evidence="1">Nucleus</location>
    </subcellularLocation>
</comment>
<dbReference type="SMART" id="SM00249">
    <property type="entry name" value="PHD"/>
    <property type="match status" value="1"/>
</dbReference>
<sequence>MEYQTFNSPDEVYEDYKGRRDGLLKALTVDVDKFYNQCDPERENLCLYGYADKTWEVNLPAEEVPPEIPEPALGINFARGGMAKSDWLQLVAMHCDTWLLSVAFFNGSRLDAQQRAELFNMINAHNTLHEIVGGRAKSSGKPKVGRPGGSGQKMKKLSDKSGNPQHKAKKMKAAAAAAAAGLEADEDDGYDDGDGDACPSCGGYYKKDEFWIACDACETWYHGKCVKMSPQFAEKIKTWKCPSCTKRLKI</sequence>
<dbReference type="InterPro" id="IPR045104">
    <property type="entry name" value="Alfin"/>
</dbReference>
<keyword evidence="9" id="KW-0539">Nucleus</keyword>
<dbReference type="GO" id="GO:0003712">
    <property type="term" value="F:transcription coregulator activity"/>
    <property type="evidence" value="ECO:0007669"/>
    <property type="project" value="TreeGrafter"/>
</dbReference>
<evidence type="ECO:0000256" key="2">
    <source>
        <dbReference type="ARBA" id="ARBA00010445"/>
    </source>
</evidence>
<dbReference type="PROSITE" id="PS01359">
    <property type="entry name" value="ZF_PHD_1"/>
    <property type="match status" value="1"/>
</dbReference>
<dbReference type="Pfam" id="PF00628">
    <property type="entry name" value="PHD"/>
    <property type="match status" value="1"/>
</dbReference>
<dbReference type="CDD" id="cd15613">
    <property type="entry name" value="PHD_AL_plant"/>
    <property type="match status" value="1"/>
</dbReference>
<evidence type="ECO:0000256" key="3">
    <source>
        <dbReference type="ARBA" id="ARBA00022723"/>
    </source>
</evidence>
<dbReference type="GO" id="GO:0008270">
    <property type="term" value="F:zinc ion binding"/>
    <property type="evidence" value="ECO:0007669"/>
    <property type="project" value="UniProtKB-KW"/>
</dbReference>
<evidence type="ECO:0000259" key="12">
    <source>
        <dbReference type="PROSITE" id="PS50016"/>
    </source>
</evidence>
<dbReference type="GO" id="GO:0000976">
    <property type="term" value="F:transcription cis-regulatory region binding"/>
    <property type="evidence" value="ECO:0007669"/>
    <property type="project" value="TreeGrafter"/>
</dbReference>
<evidence type="ECO:0000256" key="6">
    <source>
        <dbReference type="ARBA" id="ARBA00022853"/>
    </source>
</evidence>
<name>A0A7S1SYM6_9CHLO</name>
<dbReference type="Gene3D" id="3.30.40.10">
    <property type="entry name" value="Zinc/RING finger domain, C3HC4 (zinc finger)"/>
    <property type="match status" value="1"/>
</dbReference>
<evidence type="ECO:0000256" key="9">
    <source>
        <dbReference type="ARBA" id="ARBA00023242"/>
    </source>
</evidence>
<dbReference type="AlphaFoldDB" id="A0A7S1SYM6"/>
<keyword evidence="8" id="KW-0804">Transcription</keyword>
<evidence type="ECO:0000256" key="8">
    <source>
        <dbReference type="ARBA" id="ARBA00023163"/>
    </source>
</evidence>
<evidence type="ECO:0000256" key="10">
    <source>
        <dbReference type="PROSITE-ProRule" id="PRU00146"/>
    </source>
</evidence>
<evidence type="ECO:0000256" key="11">
    <source>
        <dbReference type="SAM" id="MobiDB-lite"/>
    </source>
</evidence>